<dbReference type="Gene3D" id="1.10.555.10">
    <property type="entry name" value="Rho GTPase activation protein"/>
    <property type="match status" value="1"/>
</dbReference>
<feature type="region of interest" description="Disordered" evidence="3">
    <location>
        <begin position="119"/>
        <end position="151"/>
    </location>
</feature>
<evidence type="ECO:0000313" key="7">
    <source>
        <dbReference type="WBParaSite" id="PTRK_0001674100.1"/>
    </source>
</evidence>
<dbReference type="Proteomes" id="UP000038045">
    <property type="component" value="Unplaced"/>
</dbReference>
<dbReference type="PANTHER" id="PTHR12659">
    <property type="entry name" value="RHO-TYPE GTPASE ACTIVATING PROTEIN"/>
    <property type="match status" value="1"/>
</dbReference>
<dbReference type="InterPro" id="IPR008936">
    <property type="entry name" value="Rho_GTPase_activation_prot"/>
</dbReference>
<feature type="domain" description="Rho-GAP" evidence="4">
    <location>
        <begin position="513"/>
        <end position="733"/>
    </location>
</feature>
<dbReference type="STRING" id="131310.A0A0N5A4V7"/>
<dbReference type="GO" id="GO:0007165">
    <property type="term" value="P:signal transduction"/>
    <property type="evidence" value="ECO:0007669"/>
    <property type="project" value="InterPro"/>
</dbReference>
<evidence type="ECO:0000259" key="4">
    <source>
        <dbReference type="PROSITE" id="PS50238"/>
    </source>
</evidence>
<dbReference type="InterPro" id="IPR000198">
    <property type="entry name" value="RhoGAP_dom"/>
</dbReference>
<dbReference type="AlphaFoldDB" id="A0A0N5A4V7"/>
<evidence type="ECO:0000256" key="2">
    <source>
        <dbReference type="ARBA" id="ARBA00022553"/>
    </source>
</evidence>
<dbReference type="GO" id="GO:0008289">
    <property type="term" value="F:lipid binding"/>
    <property type="evidence" value="ECO:0007669"/>
    <property type="project" value="InterPro"/>
</dbReference>
<dbReference type="Gene3D" id="3.30.530.20">
    <property type="match status" value="1"/>
</dbReference>
<evidence type="ECO:0000259" key="5">
    <source>
        <dbReference type="PROSITE" id="PS50848"/>
    </source>
</evidence>
<dbReference type="Pfam" id="PF00620">
    <property type="entry name" value="RhoGAP"/>
    <property type="match status" value="1"/>
</dbReference>
<dbReference type="SUPFAM" id="SSF48350">
    <property type="entry name" value="GTPase activation domain, GAP"/>
    <property type="match status" value="1"/>
</dbReference>
<feature type="compositionally biased region" description="Basic and acidic residues" evidence="3">
    <location>
        <begin position="137"/>
        <end position="149"/>
    </location>
</feature>
<dbReference type="GO" id="GO:0005096">
    <property type="term" value="F:GTPase activator activity"/>
    <property type="evidence" value="ECO:0007669"/>
    <property type="project" value="UniProtKB-KW"/>
</dbReference>
<dbReference type="PROSITE" id="PS50238">
    <property type="entry name" value="RHOGAP"/>
    <property type="match status" value="1"/>
</dbReference>
<keyword evidence="6" id="KW-1185">Reference proteome</keyword>
<dbReference type="GO" id="GO:0030036">
    <property type="term" value="P:actin cytoskeleton organization"/>
    <property type="evidence" value="ECO:0007669"/>
    <property type="project" value="TreeGrafter"/>
</dbReference>
<dbReference type="GO" id="GO:0035023">
    <property type="term" value="P:regulation of Rho protein signal transduction"/>
    <property type="evidence" value="ECO:0007669"/>
    <property type="project" value="TreeGrafter"/>
</dbReference>
<keyword evidence="1" id="KW-0343">GTPase activation</keyword>
<reference evidence="7" key="1">
    <citation type="submission" date="2017-02" db="UniProtKB">
        <authorList>
            <consortium name="WormBaseParasite"/>
        </authorList>
    </citation>
    <scope>IDENTIFICATION</scope>
</reference>
<keyword evidence="2" id="KW-0597">Phosphoprotein</keyword>
<dbReference type="SUPFAM" id="SSF55961">
    <property type="entry name" value="Bet v1-like"/>
    <property type="match status" value="1"/>
</dbReference>
<protein>
    <submittedName>
        <fullName evidence="7">Rho-GAP domain-containing protein</fullName>
    </submittedName>
</protein>
<feature type="domain" description="START" evidence="5">
    <location>
        <begin position="840"/>
        <end position="968"/>
    </location>
</feature>
<dbReference type="PANTHER" id="PTHR12659:SF7">
    <property type="entry name" value="CROSSVEINLESS C, ISOFORM C"/>
    <property type="match status" value="1"/>
</dbReference>
<accession>A0A0N5A4V7</accession>
<dbReference type="PROSITE" id="PS50848">
    <property type="entry name" value="START"/>
    <property type="match status" value="1"/>
</dbReference>
<name>A0A0N5A4V7_PARTI</name>
<proteinExistence type="predicted"/>
<dbReference type="InterPro" id="IPR023393">
    <property type="entry name" value="START-like_dom_sf"/>
</dbReference>
<dbReference type="SMART" id="SM00324">
    <property type="entry name" value="RhoGAP"/>
    <property type="match status" value="1"/>
</dbReference>
<dbReference type="InterPro" id="IPR002913">
    <property type="entry name" value="START_lipid-bd_dom"/>
</dbReference>
<organism evidence="6 7">
    <name type="scientific">Parastrongyloides trichosuri</name>
    <name type="common">Possum-specific nematode worm</name>
    <dbReference type="NCBI Taxonomy" id="131310"/>
    <lineage>
        <taxon>Eukaryota</taxon>
        <taxon>Metazoa</taxon>
        <taxon>Ecdysozoa</taxon>
        <taxon>Nematoda</taxon>
        <taxon>Chromadorea</taxon>
        <taxon>Rhabditida</taxon>
        <taxon>Tylenchina</taxon>
        <taxon>Panagrolaimomorpha</taxon>
        <taxon>Strongyloidoidea</taxon>
        <taxon>Strongyloididae</taxon>
        <taxon>Parastrongyloides</taxon>
    </lineage>
</organism>
<sequence>MNEEAYKCVGEIKPIKVISQDSSNESLEYLLRYDKNINNKKEDNGRLMMKTKNNIEDALYDIVPSFSSNSTTNKSTTIENINLSSPSNESKIEQFMSSMLFNAKELCSLDQYNKNSIEKDNKSVMDSNIQRQVNDMTEGKNKDDNEKKKGLLNRKLYLSSPLSNSDSHIPYRPSYSLIKNNKNKNILDYSSGSPTLSSSSSISEYNEPPKVFSKGKNQVVTSINKTVPNNNSILINQRRINIDNTPVTYSSSSSIDISCNQNLYNNTTISEQEHNHVKQQYSPTIKTSSILLSDHHQIISNCEEERMKEKGNSKSKGKSIGGLVKSSTVISMNPLGSLIVNDDGYYSHSPDPSKRYSNKKTSGTLKNSLTYHGSFLSPIKYSKSAYNSPLIDNQSTWLPNITRVSPSIMSESSEDDGKMYHQNSMDNNDIDMNTSFLHQTTSNINFLVDTSTSCLCGLLERYSNTRFNHNKRVTTFGYNIKRFFGNSKLVSKSNENNPLLYVSLNKIPSCFGMSLSDVEGFCEGEVLPKCIYEIMKFLLQNASSTDGVFRKSGVRSRIERLKQQCISKYPYENVFYDDNGECLLHLSQVHDVADTLKQYFREIPGKLFNEKISEFFIAVSNILPSDKQIEALRFVLILMDDVNRYTALALFSFLHKVSTWACENNMSAENLAVCFTPSLFHLNTESDKGGNSMSNLRLKRRKTIAMPSEQELKEYQSAQKALTLMIKHYDQLFKLPTDLWRQLLNRRPFYVHNSFKEPTISMKNIQKENISECQLQLKELIFLMVNDYGLEWNSWIQIGCDKDIKIYNKMIGKGKLLFHRASLIIPVKPHDLWTVINKNRKVWQSNVDYSSTLINFNNESDIQLISYKNYDERQENSKKCLLYRIWKKDSPALQGGVVIAERSIYDGEMINSNPHNIFPEITFSCFLIMPTANDQSKVNYIHRADIKGRNEMYYTKVYPKIICQQMMNLKNFFSNNKTPNNINNHLSTSSQKNEYTF</sequence>
<evidence type="ECO:0000256" key="1">
    <source>
        <dbReference type="ARBA" id="ARBA00022468"/>
    </source>
</evidence>
<dbReference type="Pfam" id="PF01852">
    <property type="entry name" value="START"/>
    <property type="match status" value="1"/>
</dbReference>
<evidence type="ECO:0000313" key="6">
    <source>
        <dbReference type="Proteomes" id="UP000038045"/>
    </source>
</evidence>
<dbReference type="WBParaSite" id="PTRK_0001674100.1">
    <property type="protein sequence ID" value="PTRK_0001674100.1"/>
    <property type="gene ID" value="PTRK_0001674100"/>
</dbReference>
<feature type="compositionally biased region" description="Polar residues" evidence="3">
    <location>
        <begin position="124"/>
        <end position="135"/>
    </location>
</feature>
<evidence type="ECO:0000256" key="3">
    <source>
        <dbReference type="SAM" id="MobiDB-lite"/>
    </source>
</evidence>